<dbReference type="Proteomes" id="UP001145742">
    <property type="component" value="Unassembled WGS sequence"/>
</dbReference>
<dbReference type="EMBL" id="WHWB01034106">
    <property type="protein sequence ID" value="KAJ7413884.1"/>
    <property type="molecule type" value="Genomic_DNA"/>
</dbReference>
<feature type="compositionally biased region" description="Basic and acidic residues" evidence="1">
    <location>
        <begin position="1"/>
        <end position="19"/>
    </location>
</feature>
<name>A0ABQ9D2J6_9PASS</name>
<sequence length="115" mass="13252">MPSGDRDLITSRDLGHHQEAGVIPEPSSFRSYGLTHAFLEVMGSLDSIQRINEDSMINKGFERMLLFSQLYPAWTLKGGDLTLSGGLRPQWNQFTQWNSTLHYMLQENDLQYQCW</sequence>
<feature type="region of interest" description="Disordered" evidence="1">
    <location>
        <begin position="1"/>
        <end position="20"/>
    </location>
</feature>
<comment type="caution">
    <text evidence="2">The sequence shown here is derived from an EMBL/GenBank/DDBJ whole genome shotgun (WGS) entry which is preliminary data.</text>
</comment>
<reference evidence="2" key="1">
    <citation type="submission" date="2019-10" db="EMBL/GenBank/DDBJ databases">
        <authorList>
            <person name="Soares A.E.R."/>
            <person name="Aleixo A."/>
            <person name="Schneider P."/>
            <person name="Miyaki C.Y."/>
            <person name="Schneider M.P."/>
            <person name="Mello C."/>
            <person name="Vasconcelos A.T.R."/>
        </authorList>
    </citation>
    <scope>NUCLEOTIDE SEQUENCE</scope>
    <source>
        <tissue evidence="2">Muscle</tissue>
    </source>
</reference>
<evidence type="ECO:0000313" key="3">
    <source>
        <dbReference type="Proteomes" id="UP001145742"/>
    </source>
</evidence>
<keyword evidence="3" id="KW-1185">Reference proteome</keyword>
<protein>
    <submittedName>
        <fullName evidence="2">Uncharacterized protein</fullName>
    </submittedName>
</protein>
<accession>A0ABQ9D2J6</accession>
<evidence type="ECO:0000313" key="2">
    <source>
        <dbReference type="EMBL" id="KAJ7413884.1"/>
    </source>
</evidence>
<gene>
    <name evidence="2" type="ORF">WISP_87696</name>
</gene>
<proteinExistence type="predicted"/>
<organism evidence="2 3">
    <name type="scientific">Willisornis vidua</name>
    <name type="common">Xingu scale-backed antbird</name>
    <dbReference type="NCBI Taxonomy" id="1566151"/>
    <lineage>
        <taxon>Eukaryota</taxon>
        <taxon>Metazoa</taxon>
        <taxon>Chordata</taxon>
        <taxon>Craniata</taxon>
        <taxon>Vertebrata</taxon>
        <taxon>Euteleostomi</taxon>
        <taxon>Archelosauria</taxon>
        <taxon>Archosauria</taxon>
        <taxon>Dinosauria</taxon>
        <taxon>Saurischia</taxon>
        <taxon>Theropoda</taxon>
        <taxon>Coelurosauria</taxon>
        <taxon>Aves</taxon>
        <taxon>Neognathae</taxon>
        <taxon>Neoaves</taxon>
        <taxon>Telluraves</taxon>
        <taxon>Australaves</taxon>
        <taxon>Passeriformes</taxon>
        <taxon>Thamnophilidae</taxon>
        <taxon>Willisornis</taxon>
    </lineage>
</organism>
<evidence type="ECO:0000256" key="1">
    <source>
        <dbReference type="SAM" id="MobiDB-lite"/>
    </source>
</evidence>